<reference evidence="5 6" key="1">
    <citation type="journal article" date="2011" name="J. Bacteriol.">
        <title>Complete genome sequence of the industrial strain Ketogulonicigenium vulgare WSH-001.</title>
        <authorList>
            <person name="Liu L."/>
            <person name="Li Y."/>
            <person name="Zhang J."/>
            <person name="Zhou Z."/>
            <person name="Liu J."/>
            <person name="Li X."/>
            <person name="Zhou J."/>
            <person name="Du G."/>
            <person name="Wang L."/>
            <person name="Chen J."/>
        </authorList>
    </citation>
    <scope>NUCLEOTIDE SEQUENCE [LARGE SCALE GENOMIC DNA]</scope>
    <source>
        <strain evidence="5 6">WSH-001</strain>
        <plasmid evidence="6">pKVU_100</plasmid>
    </source>
</reference>
<dbReference type="HOGENOM" id="CLU_037628_6_1_5"/>
<dbReference type="GO" id="GO:0000976">
    <property type="term" value="F:transcription cis-regulatory region binding"/>
    <property type="evidence" value="ECO:0007669"/>
    <property type="project" value="TreeGrafter"/>
</dbReference>
<dbReference type="GO" id="GO:0003700">
    <property type="term" value="F:DNA-binding transcription factor activity"/>
    <property type="evidence" value="ECO:0007669"/>
    <property type="project" value="TreeGrafter"/>
</dbReference>
<dbReference type="CDD" id="cd01392">
    <property type="entry name" value="HTH_LacI"/>
    <property type="match status" value="1"/>
</dbReference>
<protein>
    <submittedName>
        <fullName evidence="5">Probable transcriptional regulator protein, LacI family protein</fullName>
    </submittedName>
</protein>
<gene>
    <name evidence="5" type="ordered locus">KVU_PA0216</name>
</gene>
<dbReference type="EMBL" id="CP002019">
    <property type="protein sequence ID" value="AEM42633.1"/>
    <property type="molecule type" value="Genomic_DNA"/>
</dbReference>
<dbReference type="InterPro" id="IPR010982">
    <property type="entry name" value="Lambda_DNA-bd_dom_sf"/>
</dbReference>
<dbReference type="InterPro" id="IPR028082">
    <property type="entry name" value="Peripla_BP_I"/>
</dbReference>
<evidence type="ECO:0000256" key="1">
    <source>
        <dbReference type="ARBA" id="ARBA00023015"/>
    </source>
</evidence>
<keyword evidence="5" id="KW-0614">Plasmid</keyword>
<dbReference type="Gene3D" id="1.10.260.40">
    <property type="entry name" value="lambda repressor-like DNA-binding domains"/>
    <property type="match status" value="1"/>
</dbReference>
<proteinExistence type="predicted"/>
<dbReference type="PROSITE" id="PS50932">
    <property type="entry name" value="HTH_LACI_2"/>
    <property type="match status" value="1"/>
</dbReference>
<evidence type="ECO:0000256" key="2">
    <source>
        <dbReference type="ARBA" id="ARBA00023125"/>
    </source>
</evidence>
<organism evidence="5 6">
    <name type="scientific">Ketogulonicigenium vulgare (strain WSH-001)</name>
    <dbReference type="NCBI Taxonomy" id="759362"/>
    <lineage>
        <taxon>Bacteria</taxon>
        <taxon>Pseudomonadati</taxon>
        <taxon>Pseudomonadota</taxon>
        <taxon>Alphaproteobacteria</taxon>
        <taxon>Rhodobacterales</taxon>
        <taxon>Roseobacteraceae</taxon>
        <taxon>Ketogulonicigenium</taxon>
    </lineage>
</organism>
<keyword evidence="6" id="KW-1185">Reference proteome</keyword>
<dbReference type="InterPro" id="IPR000843">
    <property type="entry name" value="HTH_LacI"/>
</dbReference>
<keyword evidence="3" id="KW-0804">Transcription</keyword>
<name>F9YB81_KETVW</name>
<dbReference type="InterPro" id="IPR046335">
    <property type="entry name" value="LacI/GalR-like_sensor"/>
</dbReference>
<dbReference type="Proteomes" id="UP000000692">
    <property type="component" value="Plasmid 1"/>
</dbReference>
<dbReference type="OrthoDB" id="8433438at2"/>
<accession>F9YB81</accession>
<evidence type="ECO:0000259" key="4">
    <source>
        <dbReference type="PROSITE" id="PS50932"/>
    </source>
</evidence>
<dbReference type="PANTHER" id="PTHR30146:SF109">
    <property type="entry name" value="HTH-TYPE TRANSCRIPTIONAL REGULATOR GALS"/>
    <property type="match status" value="1"/>
</dbReference>
<geneLocation type="plasmid" evidence="6">
    <name>pKVU_100</name>
</geneLocation>
<dbReference type="SMART" id="SM00354">
    <property type="entry name" value="HTH_LACI"/>
    <property type="match status" value="1"/>
</dbReference>
<dbReference type="RefSeq" id="WP_013368562.1">
    <property type="nucleotide sequence ID" value="NC_017386.1"/>
</dbReference>
<keyword evidence="1" id="KW-0805">Transcription regulation</keyword>
<evidence type="ECO:0000256" key="3">
    <source>
        <dbReference type="ARBA" id="ARBA00023163"/>
    </source>
</evidence>
<dbReference type="PANTHER" id="PTHR30146">
    <property type="entry name" value="LACI-RELATED TRANSCRIPTIONAL REPRESSOR"/>
    <property type="match status" value="1"/>
</dbReference>
<dbReference type="AlphaFoldDB" id="F9YB81"/>
<sequence>MDQDHPQSTLESGAETGTVLMRDVAELAGVAISTVSRALTQPDRVSKKTRDRIMAAAAQIGYTPNAVAQNLRRGSSRMMMIVLPGPLMGGASQIVPAVLEGVAAALTAEGFNLMVANLDRSEAVERHILDLAYGGTIAGALTLASFLPAQGARSLTAAGLPLVGILQDVSDQGVPSVVTNDRAAMAAAVQQLLDLGHRRFMYIAAPPGNYHEYQRFGGVLDALREAGLDARAVTRVEAGDSFLMGLQAGAIAAERFAAMAPQGRPTAILGSSDDAAIAFIGAAARLGLRVPEDVSVVGFDGSAVGAHTIPPLTTIAQPARAMGERAAYMLLEQARGGALPPLVTLDSRLILRGSIAAAPAI</sequence>
<evidence type="ECO:0000313" key="6">
    <source>
        <dbReference type="Proteomes" id="UP000000692"/>
    </source>
</evidence>
<dbReference type="Pfam" id="PF00356">
    <property type="entry name" value="LacI"/>
    <property type="match status" value="1"/>
</dbReference>
<evidence type="ECO:0000313" key="5">
    <source>
        <dbReference type="EMBL" id="AEM42633.1"/>
    </source>
</evidence>
<dbReference type="SUPFAM" id="SSF47413">
    <property type="entry name" value="lambda repressor-like DNA-binding domains"/>
    <property type="match status" value="1"/>
</dbReference>
<dbReference type="Pfam" id="PF13377">
    <property type="entry name" value="Peripla_BP_3"/>
    <property type="match status" value="1"/>
</dbReference>
<dbReference type="Gene3D" id="3.40.50.2300">
    <property type="match status" value="2"/>
</dbReference>
<feature type="domain" description="HTH lacI-type" evidence="4">
    <location>
        <begin position="19"/>
        <end position="73"/>
    </location>
</feature>
<dbReference type="SUPFAM" id="SSF53822">
    <property type="entry name" value="Periplasmic binding protein-like I"/>
    <property type="match status" value="1"/>
</dbReference>
<dbReference type="KEGG" id="kvl:KVU_PA0216"/>
<keyword evidence="2" id="KW-0238">DNA-binding</keyword>